<evidence type="ECO:0000259" key="10">
    <source>
        <dbReference type="Pfam" id="PF00082"/>
    </source>
</evidence>
<name>A0A4R4RKH3_9ACTN</name>
<dbReference type="GO" id="GO:0005975">
    <property type="term" value="P:carbohydrate metabolic process"/>
    <property type="evidence" value="ECO:0007669"/>
    <property type="project" value="UniProtKB-ARBA"/>
</dbReference>
<proteinExistence type="inferred from homology"/>
<dbReference type="InterPro" id="IPR050131">
    <property type="entry name" value="Peptidase_S8_subtilisin-like"/>
</dbReference>
<evidence type="ECO:0000256" key="9">
    <source>
        <dbReference type="SAM" id="SignalP"/>
    </source>
</evidence>
<dbReference type="Gene3D" id="3.40.50.200">
    <property type="entry name" value="Peptidase S8/S53 domain"/>
    <property type="match status" value="1"/>
</dbReference>
<dbReference type="PROSITE" id="PS00138">
    <property type="entry name" value="SUBTILASE_SER"/>
    <property type="match status" value="1"/>
</dbReference>
<feature type="active site" description="Charge relay system" evidence="5 6">
    <location>
        <position position="454"/>
    </location>
</feature>
<organism evidence="11 12">
    <name type="scientific">Jiangella ureilytica</name>
    <dbReference type="NCBI Taxonomy" id="2530374"/>
    <lineage>
        <taxon>Bacteria</taxon>
        <taxon>Bacillati</taxon>
        <taxon>Actinomycetota</taxon>
        <taxon>Actinomycetes</taxon>
        <taxon>Jiangellales</taxon>
        <taxon>Jiangellaceae</taxon>
        <taxon>Jiangella</taxon>
    </lineage>
</organism>
<feature type="active site" description="Charge relay system" evidence="5 6">
    <location>
        <position position="277"/>
    </location>
</feature>
<protein>
    <recommendedName>
        <fullName evidence="10">Peptidase S8/S53 domain-containing protein</fullName>
    </recommendedName>
</protein>
<dbReference type="InterPro" id="IPR000209">
    <property type="entry name" value="Peptidase_S8/S53_dom"/>
</dbReference>
<dbReference type="AlphaFoldDB" id="A0A4R4RKH3"/>
<dbReference type="InterPro" id="IPR013783">
    <property type="entry name" value="Ig-like_fold"/>
</dbReference>
<dbReference type="EMBL" id="SMKL01000041">
    <property type="protein sequence ID" value="TDC49489.1"/>
    <property type="molecule type" value="Genomic_DNA"/>
</dbReference>
<feature type="chain" id="PRO_5020826331" description="Peptidase S8/S53 domain-containing protein" evidence="9">
    <location>
        <begin position="42"/>
        <end position="1262"/>
    </location>
</feature>
<comment type="caution">
    <text evidence="11">The sequence shown here is derived from an EMBL/GenBank/DDBJ whole genome shotgun (WGS) entry which is preliminary data.</text>
</comment>
<keyword evidence="2 6" id="KW-0645">Protease</keyword>
<keyword evidence="9" id="KW-0732">Signal</keyword>
<evidence type="ECO:0000256" key="7">
    <source>
        <dbReference type="RuleBase" id="RU003355"/>
    </source>
</evidence>
<dbReference type="InterPro" id="IPR036852">
    <property type="entry name" value="Peptidase_S8/S53_dom_sf"/>
</dbReference>
<keyword evidence="4 6" id="KW-0720">Serine protease</keyword>
<dbReference type="PRINTS" id="PR00723">
    <property type="entry name" value="SUBTILISIN"/>
</dbReference>
<reference evidence="11 12" key="1">
    <citation type="submission" date="2019-02" db="EMBL/GenBank/DDBJ databases">
        <title>Draft genome sequences of novel Actinobacteria.</title>
        <authorList>
            <person name="Sahin N."/>
            <person name="Ay H."/>
            <person name="Saygin H."/>
        </authorList>
    </citation>
    <scope>NUCLEOTIDE SEQUENCE [LARGE SCALE GENOMIC DNA]</scope>
    <source>
        <strain evidence="11 12">KC603</strain>
    </source>
</reference>
<dbReference type="OrthoDB" id="9798386at2"/>
<dbReference type="PANTHER" id="PTHR43806:SF11">
    <property type="entry name" value="CEREVISIN-RELATED"/>
    <property type="match status" value="1"/>
</dbReference>
<dbReference type="Gene3D" id="3.50.30.30">
    <property type="match status" value="1"/>
</dbReference>
<evidence type="ECO:0000256" key="2">
    <source>
        <dbReference type="ARBA" id="ARBA00022670"/>
    </source>
</evidence>
<evidence type="ECO:0000256" key="1">
    <source>
        <dbReference type="ARBA" id="ARBA00011073"/>
    </source>
</evidence>
<evidence type="ECO:0000256" key="6">
    <source>
        <dbReference type="PROSITE-ProRule" id="PRU01240"/>
    </source>
</evidence>
<dbReference type="Gene3D" id="2.60.40.10">
    <property type="entry name" value="Immunoglobulins"/>
    <property type="match status" value="1"/>
</dbReference>
<evidence type="ECO:0000313" key="12">
    <source>
        <dbReference type="Proteomes" id="UP000295621"/>
    </source>
</evidence>
<accession>A0A4R4RKH3</accession>
<keyword evidence="12" id="KW-1185">Reference proteome</keyword>
<dbReference type="Pfam" id="PF00082">
    <property type="entry name" value="Peptidase_S8"/>
    <property type="match status" value="1"/>
</dbReference>
<dbReference type="InterPro" id="IPR023827">
    <property type="entry name" value="Peptidase_S8_Asp-AS"/>
</dbReference>
<feature type="signal peptide" evidence="9">
    <location>
        <begin position="1"/>
        <end position="41"/>
    </location>
</feature>
<feature type="region of interest" description="Disordered" evidence="8">
    <location>
        <begin position="38"/>
        <end position="57"/>
    </location>
</feature>
<gene>
    <name evidence="11" type="ORF">E1212_18120</name>
</gene>
<dbReference type="GO" id="GO:0004252">
    <property type="term" value="F:serine-type endopeptidase activity"/>
    <property type="evidence" value="ECO:0007669"/>
    <property type="project" value="UniProtKB-UniRule"/>
</dbReference>
<feature type="active site" description="Charge relay system" evidence="5 6">
    <location>
        <position position="245"/>
    </location>
</feature>
<dbReference type="SUPFAM" id="SSF52743">
    <property type="entry name" value="Subtilisin-like"/>
    <property type="match status" value="1"/>
</dbReference>
<dbReference type="Proteomes" id="UP000295621">
    <property type="component" value="Unassembled WGS sequence"/>
</dbReference>
<evidence type="ECO:0000256" key="3">
    <source>
        <dbReference type="ARBA" id="ARBA00022801"/>
    </source>
</evidence>
<evidence type="ECO:0000256" key="8">
    <source>
        <dbReference type="SAM" id="MobiDB-lite"/>
    </source>
</evidence>
<dbReference type="InterPro" id="IPR015500">
    <property type="entry name" value="Peptidase_S8_subtilisin-rel"/>
</dbReference>
<evidence type="ECO:0000256" key="5">
    <source>
        <dbReference type="PIRSR" id="PIRSR615500-1"/>
    </source>
</evidence>
<feature type="domain" description="Peptidase S8/S53" evidence="10">
    <location>
        <begin position="236"/>
        <end position="501"/>
    </location>
</feature>
<evidence type="ECO:0000256" key="4">
    <source>
        <dbReference type="ARBA" id="ARBA00022825"/>
    </source>
</evidence>
<dbReference type="PROSITE" id="PS51892">
    <property type="entry name" value="SUBTILASE"/>
    <property type="match status" value="1"/>
</dbReference>
<sequence>MSNWPTRPDGPIRPLRGRPIAALASVVLLAATAAASTPASAAPSSTPLPGIAAGTATGPQQATVSRVTLITGDTVHVTEFADGRRSVRIDPAPGREDVTVHQFEIDGRSLVVPADAIALLAADRLDRALFDVGALIEQGHTDSVPLIAVYEGAGIAAAPAGATAGPELASIGGRGLDVAAEDAAAFWAALAPEGDAVSTLSGGIRRLWLDARVEATLDRSVAQIGAPAAWEAGLDGTGVTVAVLDTGVDADHPDLAGQVVAAADFSGSPSTADRFGHGTHVAATIAGTGDGSTGPSRPGVAPGARILAGKVLGDDGYGDTTSVIAGMEWAVEQGADVVNMSLGGGPSDGTDPLSVALDELSAASDTLFVVSAGNDGPGSVTIGSPGSADAALTVGAVDRDESLAEFSSRGPRLGDQAVKPDITAPGVGIVAARAAGTAMGTPVDELYTAASGTSMAAPHVAGAAALLAQRHPDWTGEQLEDALVSTALSHPELTLDEQGAGRVDLVRAVGQQVFGTGSLGLGTYADGDTTPVTHDVTYTNTTAAAVELSLDLALAGRDGAPPAAGAVDLGAATVTVPAGGTSTVTLTVDPAALDRGRFTGRLTAESADGSVVLATTLGLVKSAPVRTVTVSAVGPDGRPAFTSPLVLFGADPQFDTVMTLPTGGPVELRLGEGDYFLHALIETDLDGEETAFLVVDPDLEVDGDTEVVLDARETRRVEIRTPQPAEQRGIWGYYTHRQVDGRHMTNGTMHFDGVRSLWVTPTEEATGGVFEFMSRTQHVAPQLTTTAAAGAAFSATPQPLNQSPLFDGRRTLDVVAAGAGGEKDYAGLDVRGKAVVVWPQADPDGDLLSAPAAAAGAAMLLVVPPDGQDWPQFWQPAGDRLPLVAGTLSPAEGRAIAQRLKDGPLRLHVDGIAASPYLYDVMQVSSGQVADPVVHTVSSENSAVITADYHEPGGEPWSKEQRYGWRPWQSETIIEHQRLVGTGQTRVEYVSAGDTVWRQHVLPYRSWDEMNPVLSGMSHDLRSYRAGERIDETWFAPLVRPAIPAGVEGADPYRTGDTLNIWIPEYVDTGAGHYGRAEAAVFGSSPDRIEARLYQNDRLVAETEGVWGAYPVTGASGRYRLELSTERDRPDWEFAPRTDTTWTFRSSRPAGSESTVLPLIQLDYGVPAGLDNRVAPGSALTFTPRHPDGLTDPPRIVRLRAWVSYDDGGRWTPLAVRPDGSGSWTATERGLRGDHVSLRVEATDADGNSVTQTVERAYGLQR</sequence>
<dbReference type="PROSITE" id="PS00136">
    <property type="entry name" value="SUBTILASE_ASP"/>
    <property type="match status" value="1"/>
</dbReference>
<dbReference type="GO" id="GO:0006508">
    <property type="term" value="P:proteolysis"/>
    <property type="evidence" value="ECO:0007669"/>
    <property type="project" value="UniProtKB-KW"/>
</dbReference>
<keyword evidence="3 6" id="KW-0378">Hydrolase</keyword>
<dbReference type="PANTHER" id="PTHR43806">
    <property type="entry name" value="PEPTIDASE S8"/>
    <property type="match status" value="1"/>
</dbReference>
<comment type="similarity">
    <text evidence="1 6 7">Belongs to the peptidase S8 family.</text>
</comment>
<evidence type="ECO:0000313" key="11">
    <source>
        <dbReference type="EMBL" id="TDC49489.1"/>
    </source>
</evidence>
<dbReference type="InterPro" id="IPR023828">
    <property type="entry name" value="Peptidase_S8_Ser-AS"/>
</dbReference>